<dbReference type="OrthoDB" id="4246243at2"/>
<dbReference type="Proteomes" id="UP000287830">
    <property type="component" value="Unassembled WGS sequence"/>
</dbReference>
<organism evidence="1 2">
    <name type="scientific">Streptomyces chrestomyceticus JCM 4735</name>
    <dbReference type="NCBI Taxonomy" id="1306181"/>
    <lineage>
        <taxon>Bacteria</taxon>
        <taxon>Bacillati</taxon>
        <taxon>Actinomycetota</taxon>
        <taxon>Actinomycetes</taxon>
        <taxon>Kitasatosporales</taxon>
        <taxon>Streptomycetaceae</taxon>
        <taxon>Streptomyces</taxon>
    </lineage>
</organism>
<gene>
    <name evidence="1" type="ORF">OEIGOIKO_01458</name>
</gene>
<dbReference type="EMBL" id="BHZC01000001">
    <property type="protein sequence ID" value="GCD33735.1"/>
    <property type="molecule type" value="Genomic_DNA"/>
</dbReference>
<dbReference type="RefSeq" id="WP_125044150.1">
    <property type="nucleotide sequence ID" value="NZ_BHZC01000001.1"/>
</dbReference>
<name>A0A7U9KQT5_9ACTN</name>
<dbReference type="GeneID" id="95620474"/>
<accession>A0A7U9KQT5</accession>
<comment type="caution">
    <text evidence="1">The sequence shown here is derived from an EMBL/GenBank/DDBJ whole genome shotgun (WGS) entry which is preliminary data.</text>
</comment>
<evidence type="ECO:0000313" key="2">
    <source>
        <dbReference type="Proteomes" id="UP000287830"/>
    </source>
</evidence>
<protein>
    <submittedName>
        <fullName evidence="1">Uncharacterized protein</fullName>
    </submittedName>
</protein>
<reference evidence="1 2" key="1">
    <citation type="submission" date="2018-11" db="EMBL/GenBank/DDBJ databases">
        <title>Whole genome sequence of Streptomyces chrestomyceticus NBRC 13444(T).</title>
        <authorList>
            <person name="Komaki H."/>
            <person name="Tamura T."/>
        </authorList>
    </citation>
    <scope>NUCLEOTIDE SEQUENCE [LARGE SCALE GENOMIC DNA]</scope>
    <source>
        <strain evidence="1 2">NBRC 13444</strain>
    </source>
</reference>
<evidence type="ECO:0000313" key="1">
    <source>
        <dbReference type="EMBL" id="GCD33735.1"/>
    </source>
</evidence>
<dbReference type="AlphaFoldDB" id="A0A7U9KQT5"/>
<proteinExistence type="predicted"/>
<sequence>MSEPKTYPSAPVELPLRFDVEPTPVAGCAGCAGCAELVAVRIRARAVGDISTVTDCNVYLRRHPEGH</sequence>